<accession>A0A1E3H4E0</accession>
<dbReference type="SUPFAM" id="SSF53955">
    <property type="entry name" value="Lysozyme-like"/>
    <property type="match status" value="1"/>
</dbReference>
<dbReference type="Pfam" id="PF01471">
    <property type="entry name" value="PG_binding_1"/>
    <property type="match status" value="1"/>
</dbReference>
<sequence length="264" mass="28381">MSIHPDHIMFAIREVAPARTGWKSASQARILGDIEAHAGALMLSAGLLTYLRAAHFIAQIAHESDGFSTTEEYASGAAYEGRADLGNTEPGDGKRFKGRGLIQLTGRYNYGVYGALLGLPLLAQPELAADPVISLRIAIAYWQRNTLSPLADADNLVAITKRINGGTNGLADRRAYLAKAKAALMERLAAAVPADGSRPVLRRGSKEEEAVAELQARLRWAGFRIAVDGDFGPATDLAVRTFQRGQRLTVDGIVGPQTWTALYL</sequence>
<dbReference type="InterPro" id="IPR052354">
    <property type="entry name" value="Cell_Wall_Dynamics_Protein"/>
</dbReference>
<dbReference type="AlphaFoldDB" id="A0A1E3H4E0"/>
<dbReference type="SUPFAM" id="SSF47090">
    <property type="entry name" value="PGBD-like"/>
    <property type="match status" value="1"/>
</dbReference>
<feature type="domain" description="Glycoside hydrolase family 19 catalytic" evidence="1">
    <location>
        <begin position="54"/>
        <end position="144"/>
    </location>
</feature>
<evidence type="ECO:0000259" key="1">
    <source>
        <dbReference type="Pfam" id="PF00182"/>
    </source>
</evidence>
<dbReference type="PATRIC" id="fig|1439726.3.peg.1557"/>
<dbReference type="RefSeq" id="WP_210183277.1">
    <property type="nucleotide sequence ID" value="NZ_MCRJ01000027.1"/>
</dbReference>
<dbReference type="Gene3D" id="1.10.530.10">
    <property type="match status" value="1"/>
</dbReference>
<dbReference type="PANTHER" id="PTHR34408">
    <property type="entry name" value="FAMILY PROTEIN, PUTATIVE-RELATED"/>
    <property type="match status" value="1"/>
</dbReference>
<keyword evidence="4" id="KW-1185">Reference proteome</keyword>
<dbReference type="EC" id="3.4.17.14" evidence="3"/>
<dbReference type="InterPro" id="IPR000726">
    <property type="entry name" value="Glyco_hydro_19_cat"/>
</dbReference>
<dbReference type="InterPro" id="IPR023346">
    <property type="entry name" value="Lysozyme-like_dom_sf"/>
</dbReference>
<organism evidence="3 4">
    <name type="scientific">Methylobrevis pamukkalensis</name>
    <dbReference type="NCBI Taxonomy" id="1439726"/>
    <lineage>
        <taxon>Bacteria</taxon>
        <taxon>Pseudomonadati</taxon>
        <taxon>Pseudomonadota</taxon>
        <taxon>Alphaproteobacteria</taxon>
        <taxon>Hyphomicrobiales</taxon>
        <taxon>Pleomorphomonadaceae</taxon>
        <taxon>Methylobrevis</taxon>
    </lineage>
</organism>
<evidence type="ECO:0000313" key="4">
    <source>
        <dbReference type="Proteomes" id="UP000094622"/>
    </source>
</evidence>
<keyword evidence="3" id="KW-0645">Protease</keyword>
<name>A0A1E3H4E0_9HYPH</name>
<keyword evidence="3" id="KW-0121">Carboxypeptidase</keyword>
<dbReference type="GO" id="GO:0004568">
    <property type="term" value="F:chitinase activity"/>
    <property type="evidence" value="ECO:0007669"/>
    <property type="project" value="InterPro"/>
</dbReference>
<gene>
    <name evidence="3" type="ORF">A6302_01482</name>
</gene>
<dbReference type="InterPro" id="IPR002477">
    <property type="entry name" value="Peptidoglycan-bd-like"/>
</dbReference>
<comment type="caution">
    <text evidence="3">The sequence shown here is derived from an EMBL/GenBank/DDBJ whole genome shotgun (WGS) entry which is preliminary data.</text>
</comment>
<dbReference type="GO" id="GO:0006032">
    <property type="term" value="P:chitin catabolic process"/>
    <property type="evidence" value="ECO:0007669"/>
    <property type="project" value="InterPro"/>
</dbReference>
<dbReference type="InterPro" id="IPR036365">
    <property type="entry name" value="PGBD-like_sf"/>
</dbReference>
<evidence type="ECO:0000259" key="2">
    <source>
        <dbReference type="Pfam" id="PF01471"/>
    </source>
</evidence>
<dbReference type="GO" id="GO:0016998">
    <property type="term" value="P:cell wall macromolecule catabolic process"/>
    <property type="evidence" value="ECO:0007669"/>
    <property type="project" value="InterPro"/>
</dbReference>
<dbReference type="Pfam" id="PF00182">
    <property type="entry name" value="Glyco_hydro_19"/>
    <property type="match status" value="1"/>
</dbReference>
<proteinExistence type="predicted"/>
<reference evidence="3 4" key="1">
    <citation type="submission" date="2016-07" db="EMBL/GenBank/DDBJ databases">
        <title>Draft Genome Sequence of Methylobrevis pamukkalensis PK2.</title>
        <authorList>
            <person name="Vasilenko O.V."/>
            <person name="Doronina N.V."/>
            <person name="Shmareva M.N."/>
            <person name="Tarlachkov S.V."/>
            <person name="Mustakhimov I."/>
            <person name="Trotsenko Y.A."/>
        </authorList>
    </citation>
    <scope>NUCLEOTIDE SEQUENCE [LARGE SCALE GENOMIC DNA]</scope>
    <source>
        <strain evidence="3 4">PK2</strain>
    </source>
</reference>
<dbReference type="EMBL" id="MCRJ01000027">
    <property type="protein sequence ID" value="ODN71193.1"/>
    <property type="molecule type" value="Genomic_DNA"/>
</dbReference>
<evidence type="ECO:0000313" key="3">
    <source>
        <dbReference type="EMBL" id="ODN71193.1"/>
    </source>
</evidence>
<feature type="domain" description="Peptidoglycan binding-like" evidence="2">
    <location>
        <begin position="208"/>
        <end position="262"/>
    </location>
</feature>
<dbReference type="Gene3D" id="1.10.101.10">
    <property type="entry name" value="PGBD-like superfamily/PGBD"/>
    <property type="match status" value="1"/>
</dbReference>
<dbReference type="InterPro" id="IPR036366">
    <property type="entry name" value="PGBDSf"/>
</dbReference>
<dbReference type="PANTHER" id="PTHR34408:SF1">
    <property type="entry name" value="GLYCOSYL HYDROLASE FAMILY 19 DOMAIN-CONTAINING PROTEIN HI_1415"/>
    <property type="match status" value="1"/>
</dbReference>
<dbReference type="Proteomes" id="UP000094622">
    <property type="component" value="Unassembled WGS sequence"/>
</dbReference>
<protein>
    <submittedName>
        <fullName evidence="3">Zinc D-Ala-D-Ala carboxypeptidase</fullName>
        <ecNumber evidence="3">3.4.17.14</ecNumber>
    </submittedName>
</protein>
<dbReference type="GO" id="GO:0009046">
    <property type="term" value="F:zinc D-Ala-D-Ala carboxypeptidase activity"/>
    <property type="evidence" value="ECO:0007669"/>
    <property type="project" value="UniProtKB-EC"/>
</dbReference>
<keyword evidence="3" id="KW-0378">Hydrolase</keyword>